<name>A0A411HFL3_9GAMM</name>
<dbReference type="GO" id="GO:0016740">
    <property type="term" value="F:transferase activity"/>
    <property type="evidence" value="ECO:0007669"/>
    <property type="project" value="UniProtKB-KW"/>
</dbReference>
<dbReference type="GO" id="GO:0050567">
    <property type="term" value="F:glutaminyl-tRNA synthase (glutamine-hydrolyzing) activity"/>
    <property type="evidence" value="ECO:0007669"/>
    <property type="project" value="UniProtKB-UniRule"/>
</dbReference>
<comment type="subunit">
    <text evidence="1">Heterotrimer of A, B and C subunits.</text>
</comment>
<dbReference type="RefSeq" id="WP_129831539.1">
    <property type="nucleotide sequence ID" value="NZ_CP035704.1"/>
</dbReference>
<keyword evidence="1" id="KW-0067">ATP-binding</keyword>
<dbReference type="AlphaFoldDB" id="A0A411HFL3"/>
<comment type="catalytic activity">
    <reaction evidence="1">
        <text>L-aspartyl-tRNA(Asn) + L-glutamine + ATP + H2O = L-asparaginyl-tRNA(Asn) + L-glutamate + ADP + phosphate + 2 H(+)</text>
        <dbReference type="Rhea" id="RHEA:14513"/>
        <dbReference type="Rhea" id="RHEA-COMP:9674"/>
        <dbReference type="Rhea" id="RHEA-COMP:9677"/>
        <dbReference type="ChEBI" id="CHEBI:15377"/>
        <dbReference type="ChEBI" id="CHEBI:15378"/>
        <dbReference type="ChEBI" id="CHEBI:29985"/>
        <dbReference type="ChEBI" id="CHEBI:30616"/>
        <dbReference type="ChEBI" id="CHEBI:43474"/>
        <dbReference type="ChEBI" id="CHEBI:58359"/>
        <dbReference type="ChEBI" id="CHEBI:78515"/>
        <dbReference type="ChEBI" id="CHEBI:78516"/>
        <dbReference type="ChEBI" id="CHEBI:456216"/>
    </reaction>
</comment>
<evidence type="ECO:0000256" key="1">
    <source>
        <dbReference type="HAMAP-Rule" id="MF_00122"/>
    </source>
</evidence>
<dbReference type="SUPFAM" id="SSF141000">
    <property type="entry name" value="Glu-tRNAGln amidotransferase C subunit"/>
    <property type="match status" value="1"/>
</dbReference>
<dbReference type="Gene3D" id="1.10.20.60">
    <property type="entry name" value="Glu-tRNAGln amidotransferase C subunit, N-terminal domain"/>
    <property type="match status" value="1"/>
</dbReference>
<evidence type="ECO:0000313" key="3">
    <source>
        <dbReference type="Proteomes" id="UP000291562"/>
    </source>
</evidence>
<keyword evidence="1" id="KW-0547">Nucleotide-binding</keyword>
<comment type="catalytic activity">
    <reaction evidence="1">
        <text>L-glutamyl-tRNA(Gln) + L-glutamine + ATP + H2O = L-glutaminyl-tRNA(Gln) + L-glutamate + ADP + phosphate + H(+)</text>
        <dbReference type="Rhea" id="RHEA:17521"/>
        <dbReference type="Rhea" id="RHEA-COMP:9681"/>
        <dbReference type="Rhea" id="RHEA-COMP:9684"/>
        <dbReference type="ChEBI" id="CHEBI:15377"/>
        <dbReference type="ChEBI" id="CHEBI:15378"/>
        <dbReference type="ChEBI" id="CHEBI:29985"/>
        <dbReference type="ChEBI" id="CHEBI:30616"/>
        <dbReference type="ChEBI" id="CHEBI:43474"/>
        <dbReference type="ChEBI" id="CHEBI:58359"/>
        <dbReference type="ChEBI" id="CHEBI:78520"/>
        <dbReference type="ChEBI" id="CHEBI:78521"/>
        <dbReference type="ChEBI" id="CHEBI:456216"/>
    </reaction>
</comment>
<dbReference type="GO" id="GO:0006450">
    <property type="term" value="P:regulation of translational fidelity"/>
    <property type="evidence" value="ECO:0007669"/>
    <property type="project" value="InterPro"/>
</dbReference>
<reference evidence="2 3" key="1">
    <citation type="submission" date="2019-01" db="EMBL/GenBank/DDBJ databases">
        <title>Pseudolysobacter antarctica gen. nov., sp. nov., isolated from Fildes Peninsula, Antarctica.</title>
        <authorList>
            <person name="Wei Z."/>
            <person name="Peng F."/>
        </authorList>
    </citation>
    <scope>NUCLEOTIDE SEQUENCE [LARGE SCALE GENOMIC DNA]</scope>
    <source>
        <strain evidence="2 3">AQ6-296</strain>
    </source>
</reference>
<dbReference type="GO" id="GO:0005524">
    <property type="term" value="F:ATP binding"/>
    <property type="evidence" value="ECO:0007669"/>
    <property type="project" value="UniProtKB-KW"/>
</dbReference>
<gene>
    <name evidence="1 2" type="primary">gatC</name>
    <name evidence="2" type="ORF">ELE36_02220</name>
</gene>
<evidence type="ECO:0000313" key="2">
    <source>
        <dbReference type="EMBL" id="QBB69283.1"/>
    </source>
</evidence>
<keyword evidence="3" id="KW-1185">Reference proteome</keyword>
<dbReference type="GO" id="GO:0050566">
    <property type="term" value="F:asparaginyl-tRNA synthase (glutamine-hydrolyzing) activity"/>
    <property type="evidence" value="ECO:0007669"/>
    <property type="project" value="RHEA"/>
</dbReference>
<sequence>MSIDSATVRQIAHLARISVAEQQLPGLAAELNGALDFVGQLAAADIGAIEPLAHPLDETLSLRDDVVTAVDQRDAFMRLAPDAQSGLYLVPKVIE</sequence>
<dbReference type="GO" id="GO:0006412">
    <property type="term" value="P:translation"/>
    <property type="evidence" value="ECO:0007669"/>
    <property type="project" value="UniProtKB-UniRule"/>
</dbReference>
<dbReference type="InterPro" id="IPR036113">
    <property type="entry name" value="Asp/Glu-ADT_sf_sub_c"/>
</dbReference>
<dbReference type="EC" id="6.3.5.-" evidence="1"/>
<proteinExistence type="inferred from homology"/>
<dbReference type="HAMAP" id="MF_00122">
    <property type="entry name" value="GatC"/>
    <property type="match status" value="1"/>
</dbReference>
<dbReference type="NCBIfam" id="TIGR00135">
    <property type="entry name" value="gatC"/>
    <property type="match status" value="1"/>
</dbReference>
<keyword evidence="2" id="KW-0808">Transferase</keyword>
<comment type="function">
    <text evidence="1">Allows the formation of correctly charged Asn-tRNA(Asn) or Gln-tRNA(Gln) through the transamidation of misacylated Asp-tRNA(Asn) or Glu-tRNA(Gln) in organisms which lack either or both of asparaginyl-tRNA or glutaminyl-tRNA synthetases. The reaction takes place in the presence of glutamine and ATP through an activated phospho-Asp-tRNA(Asn) or phospho-Glu-tRNA(Gln).</text>
</comment>
<dbReference type="Pfam" id="PF02686">
    <property type="entry name" value="GatC"/>
    <property type="match status" value="1"/>
</dbReference>
<keyword evidence="1" id="KW-0648">Protein biosynthesis</keyword>
<accession>A0A411HFL3</accession>
<dbReference type="Proteomes" id="UP000291562">
    <property type="component" value="Chromosome"/>
</dbReference>
<dbReference type="EMBL" id="CP035704">
    <property type="protein sequence ID" value="QBB69283.1"/>
    <property type="molecule type" value="Genomic_DNA"/>
</dbReference>
<comment type="similarity">
    <text evidence="1">Belongs to the GatC family.</text>
</comment>
<keyword evidence="1" id="KW-0436">Ligase</keyword>
<protein>
    <recommendedName>
        <fullName evidence="1">Aspartyl/glutamyl-tRNA(Asn/Gln) amidotransferase subunit C</fullName>
        <shortName evidence="1">Asp/Glu-ADT subunit C</shortName>
        <ecNumber evidence="1">6.3.5.-</ecNumber>
    </recommendedName>
</protein>
<dbReference type="GO" id="GO:0070681">
    <property type="term" value="P:glutaminyl-tRNAGln biosynthesis via transamidation"/>
    <property type="evidence" value="ECO:0007669"/>
    <property type="project" value="TreeGrafter"/>
</dbReference>
<dbReference type="OrthoDB" id="9794326at2"/>
<dbReference type="InterPro" id="IPR003837">
    <property type="entry name" value="GatC"/>
</dbReference>
<dbReference type="PANTHER" id="PTHR15004">
    <property type="entry name" value="GLUTAMYL-TRNA(GLN) AMIDOTRANSFERASE SUBUNIT C, MITOCHONDRIAL"/>
    <property type="match status" value="1"/>
</dbReference>
<dbReference type="PANTHER" id="PTHR15004:SF0">
    <property type="entry name" value="GLUTAMYL-TRNA(GLN) AMIDOTRANSFERASE SUBUNIT C, MITOCHONDRIAL"/>
    <property type="match status" value="1"/>
</dbReference>
<dbReference type="KEGG" id="xbc:ELE36_02220"/>
<organism evidence="2 3">
    <name type="scientific">Pseudolysobacter antarcticus</name>
    <dbReference type="NCBI Taxonomy" id="2511995"/>
    <lineage>
        <taxon>Bacteria</taxon>
        <taxon>Pseudomonadati</taxon>
        <taxon>Pseudomonadota</taxon>
        <taxon>Gammaproteobacteria</taxon>
        <taxon>Lysobacterales</taxon>
        <taxon>Rhodanobacteraceae</taxon>
        <taxon>Pseudolysobacter</taxon>
    </lineage>
</organism>